<dbReference type="RefSeq" id="WP_289785185.1">
    <property type="nucleotide sequence ID" value="NZ_JAUDJE010000004.1"/>
</dbReference>
<proteinExistence type="predicted"/>
<protein>
    <recommendedName>
        <fullName evidence="3">Autotransporter domain-containing protein</fullName>
    </recommendedName>
</protein>
<feature type="region of interest" description="Disordered" evidence="1">
    <location>
        <begin position="199"/>
        <end position="226"/>
    </location>
</feature>
<evidence type="ECO:0000259" key="3">
    <source>
        <dbReference type="PROSITE" id="PS51208"/>
    </source>
</evidence>
<sequence length="2206" mass="208261">MKQIASPVALTILISTPALADDTHASPAMPASYTEVTAGLQQVSQGAAGTEDNLNGGSADAVTYTNNSAVSLTPSSSDTLVIGVRGASIGGAGYTPQHHDNGGYGGNGSQVNLTNSAGSNITISAPTSPGANLQHGVIGLLGSSRGGDGAMPNSAVIDYYGGTGGSAANVTVNSAGTVALGTASAYLDGNDMGWGVVAQSIGGKGGDETKGENSDGDPSGSGGYAGSVSANVTGDVAVYWSPTASTACSKAFGVGNCSSVAAVVASSVGGTGGQNTWTGDVGGNGGYAAQATANVGAQLSNGAMTNITAATSQATRDNSAAILAMSVGGHGGGYGTDDGNGGDGGNSTGATANVSYTNVQTIGDSISGVQVLSQGGNGGSDAYNTHADDSNGGDGGAAGTATATLASSAVTTSGSMSYGVLVQSIGGLGGLGSKQGGQGAGGYIATANLDSGSSVQTRGDYAAAVVTQSLAGAGGSGGAWTSWIDGDSGDGGVGGSGGKSIVNTSATLGTIGQYAHGVLVQSIGGSGGTGATAGGVVALGGSGGGGGNGGAVTGNLGGTITTAGTGAIGGLVQSIGGGGGNAGSASGVISVGGKGGSASTGSTVDITLSGGISTSGEAGIGILGQSIGGGGGNAGSAQGVSAVGGQGGAGGDADTVNISMQSGSSIQTSGLYAHGAVAQSVGGGGGNGGSVFSLSLGSAEAPPALGGSGSGGGRGDVVEVLGSGAAITTTGAGSIGVLAQSIGGGGGTGGSSMQEGLDFASLAIGGAGAQGGNSGNVTVGLENSTVSTLGSAAPAITAQSIGGGGGNGGAAHGSSVNVFFGTDITIGGSAGNGGGSGTVAIGLKGSTVTTAGGQSNTATSDSYGVLAQAIGGGGGNGGSAQASNLDIGVPTGDGSIAISTTLAMGGSGGNGGSGGILQVGLENGTKVSTGGTGSHGVLAQTIGGGGGAGGASHAMSTTSTAAPDDTLQIAVSVALGGSGGSGGHGGQVEVYMDGTSSITTNDDFSNAMMAQSIGGGGGNAGVGSSKTGGSGQLITATIGVGGTGGSGGYGGAMTAQLEAGSLLQTFGSGSRGMLLQSIGGGGGASQGGTVKLSAAGSGGDDDDDGYSASVQVSVGASGATAGDGGAVTVVAQGAIRSVGGDADGILAQSIGGGGGLAGSAGSDAGGAGSGSSSAAALLGDDDDDSNSYGLQLSVGGRGGIGGGGGDVSLNDFTGTIATHGTYADGIVLQSIGGGGGTGGTATASGVTGATNVTMAVGGQGGAAGNGGTVIIDLQGDGTMTKGAIATQGDVAYGLLAQSIGGGGGQGADGSANTAQSGDSTSSVTLGASGASPNGGWGGKINTGDSASVVSVSTQGFNSHAIVLQSIGGGGGTASVATVGVAGDGSTPNFDLTLGGGGGRDYGGGSSPVTASSGGHIGVEAWLNVQTTGEHAFGLVAQSIGGGGGIIASGAASNVGKIAIAGDATGQDLSGDTINITIGNDGSQPSSGKLSGISTAGAGAHGIVLQSIGGGGGIAGYTANGELSAGWNGTESVSTRGSSAGGDIVLDYTGTLTTGGDGAFGIIAQSIADGGGLAGDSAGSYAGSAYDHAGAEATGSAAGNVTIDQYGTLSVAGANAYAIFAQSDGNTDNDNAVNINIGGSVAATAATGGGVWIDGTAQTNQVTIAAGASLSAATAVNNTGTQKANVANNGSLAGNLNLGGTGAELGTVDNAGTLLKAGRIRGHVLNRGDFLVGESLGTAGAHVTGDFTQTADGTLQIGADFVGQSADVLQVDGTARLDGNIRVNSSRLMPNRPVVFLRSDDIARDAIPEGTSSLFDYSTQYSGNQATVTAGQAHFDTVAQSYGAGRNLRELGSHLQDTWERGGSEELAGVYAMMDQAAGQGGAAFTDALSSLAPGIAAAPAALKQADMARFAGSLLSCPHYEGAEWRLGESSCVWGNIAARTTSVDGSHGTSSFDASGVTYQVGIQQQIAPRWFVGVSAAYENGHIKADDGRQSLSGDTGYLGASLKYQDGPWMVAGTLAGSYGSYDSTRHIRLPGNNASAKSSPDVMSLGQRLRVAYTHNMGQAYIMPMVDLDLIYTRMPSYSEHGAGALDLDYESSDKWTAILTPGVEVGGRIDLDQGYVLRPYLNVGLSLSSTDHWDSHARLDAAPAGSRSAKSTLDAGRTFGRMTAGLQLFGGEQFDVRLQYDGLYSSQVRSHGGSLKASWRY</sequence>
<dbReference type="InterPro" id="IPR036709">
    <property type="entry name" value="Autotransporte_beta_dom_sf"/>
</dbReference>
<organism evidence="4 5">
    <name type="scientific">Bordetella petrii</name>
    <dbReference type="NCBI Taxonomy" id="94624"/>
    <lineage>
        <taxon>Bacteria</taxon>
        <taxon>Pseudomonadati</taxon>
        <taxon>Pseudomonadota</taxon>
        <taxon>Betaproteobacteria</taxon>
        <taxon>Burkholderiales</taxon>
        <taxon>Alcaligenaceae</taxon>
        <taxon>Bordetella</taxon>
    </lineage>
</organism>
<feature type="region of interest" description="Disordered" evidence="1">
    <location>
        <begin position="1305"/>
        <end position="1339"/>
    </location>
</feature>
<keyword evidence="5" id="KW-1185">Reference proteome</keyword>
<dbReference type="PROSITE" id="PS51208">
    <property type="entry name" value="AUTOTRANSPORTER"/>
    <property type="match status" value="1"/>
</dbReference>
<keyword evidence="2" id="KW-0732">Signal</keyword>
<feature type="domain" description="Autotransporter" evidence="3">
    <location>
        <begin position="1926"/>
        <end position="2206"/>
    </location>
</feature>
<feature type="compositionally biased region" description="Polar residues" evidence="1">
    <location>
        <begin position="1311"/>
        <end position="1325"/>
    </location>
</feature>
<dbReference type="InterPro" id="IPR005546">
    <property type="entry name" value="Autotransporte_beta"/>
</dbReference>
<evidence type="ECO:0000313" key="5">
    <source>
        <dbReference type="Proteomes" id="UP001175604"/>
    </source>
</evidence>
<dbReference type="SMART" id="SM00869">
    <property type="entry name" value="Autotransporter"/>
    <property type="match status" value="1"/>
</dbReference>
<evidence type="ECO:0000313" key="4">
    <source>
        <dbReference type="EMBL" id="MDM9558782.1"/>
    </source>
</evidence>
<feature type="chain" id="PRO_5045880506" description="Autotransporter domain-containing protein" evidence="2">
    <location>
        <begin position="21"/>
        <end position="2206"/>
    </location>
</feature>
<name>A0ABT7W0Q6_9BORD</name>
<feature type="signal peptide" evidence="2">
    <location>
        <begin position="1"/>
        <end position="20"/>
    </location>
</feature>
<dbReference type="SUPFAM" id="SSF103515">
    <property type="entry name" value="Autotransporter"/>
    <property type="match status" value="1"/>
</dbReference>
<dbReference type="Proteomes" id="UP001175604">
    <property type="component" value="Unassembled WGS sequence"/>
</dbReference>
<feature type="region of interest" description="Disordered" evidence="1">
    <location>
        <begin position="377"/>
        <end position="397"/>
    </location>
</feature>
<accession>A0ABT7W0Q6</accession>
<dbReference type="EMBL" id="JAUDJE010000004">
    <property type="protein sequence ID" value="MDM9558782.1"/>
    <property type="molecule type" value="Genomic_DNA"/>
</dbReference>
<gene>
    <name evidence="4" type="ORF">QUC21_07060</name>
</gene>
<evidence type="ECO:0000256" key="1">
    <source>
        <dbReference type="SAM" id="MobiDB-lite"/>
    </source>
</evidence>
<evidence type="ECO:0000256" key="2">
    <source>
        <dbReference type="SAM" id="SignalP"/>
    </source>
</evidence>
<comment type="caution">
    <text evidence="4">The sequence shown here is derived from an EMBL/GenBank/DDBJ whole genome shotgun (WGS) entry which is preliminary data.</text>
</comment>
<reference evidence="4" key="1">
    <citation type="submission" date="2023-06" db="EMBL/GenBank/DDBJ databases">
        <title>full genome analysis of Phenantherene degrader P3.</title>
        <authorList>
            <person name="Akbar A."/>
            <person name="Rahmeh R."/>
            <person name="Kishk M."/>
        </authorList>
    </citation>
    <scope>NUCLEOTIDE SEQUENCE</scope>
    <source>
        <strain evidence="4">P3</strain>
    </source>
</reference>